<keyword evidence="1" id="KW-1133">Transmembrane helix</keyword>
<dbReference type="GO" id="GO:0043190">
    <property type="term" value="C:ATP-binding cassette (ABC) transporter complex"/>
    <property type="evidence" value="ECO:0007669"/>
    <property type="project" value="InterPro"/>
</dbReference>
<dbReference type="GO" id="GO:0005548">
    <property type="term" value="F:phospholipid transporter activity"/>
    <property type="evidence" value="ECO:0007669"/>
    <property type="project" value="TreeGrafter"/>
</dbReference>
<sequence length="281" mass="30577">MNNEQVIQSEGNDTCDAAPKLRRWLATIGLWTMGLWQWPVQFISDAAAVIRQSCRPITWRRSIRTEFMRQCYQVGARALPFILVSGIFVGFGIVAQSLHWLKVFGSTALFGGFLSAVLVREIAPVLVGLIVIGRSGSTLLVELGTMKAEGQVHMLDAQGIDPFLYLVVPRVLAFCLCMFSLTIAFVAVALLAGFASGTLVGMIKFTFFDFINKAIGSMGWQEYLLFTLKTIAIGFVVALISCRTALSLSGVSASVLDIMPRGFAKSALATLIISIVLTILL</sequence>
<feature type="transmembrane region" description="Helical" evidence="1">
    <location>
        <begin position="223"/>
        <end position="246"/>
    </location>
</feature>
<name>X1GA97_9ZZZZ</name>
<keyword evidence="1" id="KW-0472">Membrane</keyword>
<dbReference type="PANTHER" id="PTHR30188">
    <property type="entry name" value="ABC TRANSPORTER PERMEASE PROTEIN-RELATED"/>
    <property type="match status" value="1"/>
</dbReference>
<organism evidence="2">
    <name type="scientific">marine sediment metagenome</name>
    <dbReference type="NCBI Taxonomy" id="412755"/>
    <lineage>
        <taxon>unclassified sequences</taxon>
        <taxon>metagenomes</taxon>
        <taxon>ecological metagenomes</taxon>
    </lineage>
</organism>
<protein>
    <recommendedName>
        <fullName evidence="3">ABC transporter permease</fullName>
    </recommendedName>
</protein>
<feature type="transmembrane region" description="Helical" evidence="1">
    <location>
        <begin position="78"/>
        <end position="101"/>
    </location>
</feature>
<evidence type="ECO:0008006" key="3">
    <source>
        <dbReference type="Google" id="ProtNLM"/>
    </source>
</evidence>
<dbReference type="InterPro" id="IPR030802">
    <property type="entry name" value="Permease_MalE"/>
</dbReference>
<reference evidence="2" key="1">
    <citation type="journal article" date="2014" name="Front. Microbiol.">
        <title>High frequency of phylogenetically diverse reductive dehalogenase-homologous genes in deep subseafloor sedimentary metagenomes.</title>
        <authorList>
            <person name="Kawai M."/>
            <person name="Futagami T."/>
            <person name="Toyoda A."/>
            <person name="Takaki Y."/>
            <person name="Nishi S."/>
            <person name="Hori S."/>
            <person name="Arai W."/>
            <person name="Tsubouchi T."/>
            <person name="Morono Y."/>
            <person name="Uchiyama I."/>
            <person name="Ito T."/>
            <person name="Fujiyama A."/>
            <person name="Inagaki F."/>
            <person name="Takami H."/>
        </authorList>
    </citation>
    <scope>NUCLEOTIDE SEQUENCE</scope>
    <source>
        <strain evidence="2">Expedition CK06-06</strain>
    </source>
</reference>
<evidence type="ECO:0000313" key="2">
    <source>
        <dbReference type="EMBL" id="GAH38479.1"/>
    </source>
</evidence>
<dbReference type="PANTHER" id="PTHR30188:SF4">
    <property type="entry name" value="PROTEIN TRIGALACTOSYLDIACYLGLYCEROL 1, CHLOROPLASTIC"/>
    <property type="match status" value="1"/>
</dbReference>
<feature type="transmembrane region" description="Helical" evidence="1">
    <location>
        <begin position="191"/>
        <end position="211"/>
    </location>
</feature>
<feature type="transmembrane region" description="Helical" evidence="1">
    <location>
        <begin position="107"/>
        <end position="132"/>
    </location>
</feature>
<gene>
    <name evidence="2" type="ORF">S03H2_10901</name>
</gene>
<dbReference type="EMBL" id="BARU01005584">
    <property type="protein sequence ID" value="GAH38479.1"/>
    <property type="molecule type" value="Genomic_DNA"/>
</dbReference>
<comment type="caution">
    <text evidence="2">The sequence shown here is derived from an EMBL/GenBank/DDBJ whole genome shotgun (WGS) entry which is preliminary data.</text>
</comment>
<keyword evidence="1" id="KW-0812">Transmembrane</keyword>
<dbReference type="Pfam" id="PF02405">
    <property type="entry name" value="MlaE"/>
    <property type="match status" value="1"/>
</dbReference>
<feature type="transmembrane region" description="Helical" evidence="1">
    <location>
        <begin position="163"/>
        <end position="185"/>
    </location>
</feature>
<dbReference type="AlphaFoldDB" id="X1GA97"/>
<proteinExistence type="predicted"/>
<feature type="transmembrane region" description="Helical" evidence="1">
    <location>
        <begin position="258"/>
        <end position="280"/>
    </location>
</feature>
<evidence type="ECO:0000256" key="1">
    <source>
        <dbReference type="SAM" id="Phobius"/>
    </source>
</evidence>
<accession>X1GA97</accession>